<evidence type="ECO:0000313" key="2">
    <source>
        <dbReference type="Proteomes" id="UP000559256"/>
    </source>
</evidence>
<accession>A0A8H5GI12</accession>
<sequence>MNLVVREQVEPTYVFACSNALPPPYISHHSFVNLESSYASSKSHPSEIRLPVKCSDIYWYPRSFDGLRSLVGWLGLAVQGWTARNSLFYFCPASISWTSRFLPFSIQHSQRRRRFL</sequence>
<proteinExistence type="predicted"/>
<keyword evidence="2" id="KW-1185">Reference proteome</keyword>
<evidence type="ECO:0000313" key="1">
    <source>
        <dbReference type="EMBL" id="KAF5365100.1"/>
    </source>
</evidence>
<organism evidence="1 2">
    <name type="scientific">Tetrapyrgos nigripes</name>
    <dbReference type="NCBI Taxonomy" id="182062"/>
    <lineage>
        <taxon>Eukaryota</taxon>
        <taxon>Fungi</taxon>
        <taxon>Dikarya</taxon>
        <taxon>Basidiomycota</taxon>
        <taxon>Agaricomycotina</taxon>
        <taxon>Agaricomycetes</taxon>
        <taxon>Agaricomycetidae</taxon>
        <taxon>Agaricales</taxon>
        <taxon>Marasmiineae</taxon>
        <taxon>Marasmiaceae</taxon>
        <taxon>Tetrapyrgos</taxon>
    </lineage>
</organism>
<dbReference type="AlphaFoldDB" id="A0A8H5GI12"/>
<gene>
    <name evidence="1" type="ORF">D9758_011000</name>
</gene>
<comment type="caution">
    <text evidence="1">The sequence shown here is derived from an EMBL/GenBank/DDBJ whole genome shotgun (WGS) entry which is preliminary data.</text>
</comment>
<dbReference type="EMBL" id="JAACJM010000029">
    <property type="protein sequence ID" value="KAF5365100.1"/>
    <property type="molecule type" value="Genomic_DNA"/>
</dbReference>
<protein>
    <submittedName>
        <fullName evidence="1">Uncharacterized protein</fullName>
    </submittedName>
</protein>
<dbReference type="Proteomes" id="UP000559256">
    <property type="component" value="Unassembled WGS sequence"/>
</dbReference>
<name>A0A8H5GI12_9AGAR</name>
<reference evidence="1 2" key="1">
    <citation type="journal article" date="2020" name="ISME J.">
        <title>Uncovering the hidden diversity of litter-decomposition mechanisms in mushroom-forming fungi.</title>
        <authorList>
            <person name="Floudas D."/>
            <person name="Bentzer J."/>
            <person name="Ahren D."/>
            <person name="Johansson T."/>
            <person name="Persson P."/>
            <person name="Tunlid A."/>
        </authorList>
    </citation>
    <scope>NUCLEOTIDE SEQUENCE [LARGE SCALE GENOMIC DNA]</scope>
    <source>
        <strain evidence="1 2">CBS 291.85</strain>
    </source>
</reference>